<reference evidence="3 4" key="1">
    <citation type="submission" date="2015-08" db="EMBL/GenBank/DDBJ databases">
        <title>Ancestral chromatin configuration constrains chromatin evolution on differentiating sex chromosomes in Drosophila.</title>
        <authorList>
            <person name="Zhou Q."/>
            <person name="Bachtrog D."/>
        </authorList>
    </citation>
    <scope>NUCLEOTIDE SEQUENCE [LARGE SCALE GENOMIC DNA]</scope>
    <source>
        <tissue evidence="3">Whole larvae</tissue>
    </source>
</reference>
<dbReference type="OrthoDB" id="7871697at2759"/>
<protein>
    <submittedName>
        <fullName evidence="3">Maker749</fullName>
    </submittedName>
</protein>
<keyword evidence="1" id="KW-0175">Coiled coil</keyword>
<feature type="compositionally biased region" description="Acidic residues" evidence="2">
    <location>
        <begin position="103"/>
        <end position="121"/>
    </location>
</feature>
<proteinExistence type="predicted"/>
<feature type="region of interest" description="Disordered" evidence="2">
    <location>
        <begin position="539"/>
        <end position="560"/>
    </location>
</feature>
<dbReference type="AlphaFoldDB" id="A0A0M4EIP2"/>
<evidence type="ECO:0000313" key="4">
    <source>
        <dbReference type="Proteomes" id="UP000494163"/>
    </source>
</evidence>
<gene>
    <name evidence="3" type="ORF">Dbus_chr3Lg1818</name>
</gene>
<dbReference type="EMBL" id="CP012525">
    <property type="protein sequence ID" value="ALC44652.1"/>
    <property type="molecule type" value="Genomic_DNA"/>
</dbReference>
<feature type="coiled-coil region" evidence="1">
    <location>
        <begin position="303"/>
        <end position="403"/>
    </location>
</feature>
<accession>A0A0M4EIP2</accession>
<name>A0A0M4EIP2_DROBS</name>
<keyword evidence="4" id="KW-1185">Reference proteome</keyword>
<sequence>MCDYCRNPCGCDYRCTTEYPPRRCRSLGPCDRCDTKFSDMVPPSFLCRTASEIERLRKRSCSCALNRKKGIKNAVCNFTGKANCRSKGGPKEKRGQDCATECEVVDSDESDDSSESSDASESEAAGAGGEASAASVAFGAEAGGGNGANAGAMGAAGYGASNNWNSGNNYAGAGGAPNGYQGGVAANGGNQMTVHNMPAAGMPSNRPPQFDPCTGREVMPVTPCMATMAAVTSYMPCLMPCWPPQQFSQNPLAAQPNAFGGAMGMQQDQLAANTFQAGDTADEQGNPKGKSKSKHKSKSNNGCNCLEELAKQQEKEMKKAQAKAKNVCNCLEELAKQQEQEMKKAQAKNGCNCLEELTKQQEKEKKKAQAKAEAKAKTGCSCLEEQARQQEKKERKAQAKAEAKAKAECNCTDAQLINCTPNDPKVIERICESLHIPRPEGNCFLLLPIGGNNMSSGKGKKSEDALKGSPSSKRKVKKAKDKDKDATTAGEKGKADESREGQAGHGAELAAGPCSCGCGVNNCMKSTRSCGCNATQMGSDDSTQTPPPESVGEENQCENSCTPSPNCCYYPCYSYCYNPCTGCYYWRNNCCRCNNTCCNNCNASNSCNACNGNSCPLKSKGTSQAGTPGAPAPKPKTAAVQPSKGGAKGNGKDSDERILAGAITPFQPEMQEYYDQWLQYQQYNSNMHVGYAQMPRHMHMNQHMRRTPICYQSPRCMWQQQQMGHGMGHAAQQPVDIDWTPQ</sequence>
<feature type="compositionally biased region" description="Low complexity" evidence="2">
    <location>
        <begin position="626"/>
        <end position="639"/>
    </location>
</feature>
<dbReference type="OMA" id="NGCNCLE"/>
<organism evidence="3 4">
    <name type="scientific">Drosophila busckii</name>
    <name type="common">Fruit fly</name>
    <dbReference type="NCBI Taxonomy" id="30019"/>
    <lineage>
        <taxon>Eukaryota</taxon>
        <taxon>Metazoa</taxon>
        <taxon>Ecdysozoa</taxon>
        <taxon>Arthropoda</taxon>
        <taxon>Hexapoda</taxon>
        <taxon>Insecta</taxon>
        <taxon>Pterygota</taxon>
        <taxon>Neoptera</taxon>
        <taxon>Endopterygota</taxon>
        <taxon>Diptera</taxon>
        <taxon>Brachycera</taxon>
        <taxon>Muscomorpha</taxon>
        <taxon>Ephydroidea</taxon>
        <taxon>Drosophilidae</taxon>
        <taxon>Drosophila</taxon>
    </lineage>
</organism>
<dbReference type="STRING" id="30019.A0A0M4EIP2"/>
<feature type="compositionally biased region" description="Basic residues" evidence="2">
    <location>
        <begin position="289"/>
        <end position="298"/>
    </location>
</feature>
<feature type="region of interest" description="Disordered" evidence="2">
    <location>
        <begin position="626"/>
        <end position="655"/>
    </location>
</feature>
<evidence type="ECO:0000256" key="1">
    <source>
        <dbReference type="SAM" id="Coils"/>
    </source>
</evidence>
<feature type="region of interest" description="Disordered" evidence="2">
    <location>
        <begin position="278"/>
        <end position="300"/>
    </location>
</feature>
<dbReference type="Proteomes" id="UP000494163">
    <property type="component" value="Chromosome 3L"/>
</dbReference>
<evidence type="ECO:0000256" key="2">
    <source>
        <dbReference type="SAM" id="MobiDB-lite"/>
    </source>
</evidence>
<feature type="region of interest" description="Disordered" evidence="2">
    <location>
        <begin position="102"/>
        <end position="130"/>
    </location>
</feature>
<feature type="compositionally biased region" description="Basic and acidic residues" evidence="2">
    <location>
        <begin position="480"/>
        <end position="502"/>
    </location>
</feature>
<evidence type="ECO:0000313" key="3">
    <source>
        <dbReference type="EMBL" id="ALC44652.1"/>
    </source>
</evidence>
<feature type="region of interest" description="Disordered" evidence="2">
    <location>
        <begin position="454"/>
        <end position="507"/>
    </location>
</feature>